<protein>
    <recommendedName>
        <fullName evidence="4">Relaxase</fullName>
    </recommendedName>
</protein>
<dbReference type="EMBL" id="BOMH01000088">
    <property type="protein sequence ID" value="GID70931.1"/>
    <property type="molecule type" value="Genomic_DNA"/>
</dbReference>
<name>A0A919ITV9_9ACTN</name>
<dbReference type="Proteomes" id="UP000619479">
    <property type="component" value="Unassembled WGS sequence"/>
</dbReference>
<gene>
    <name evidence="2" type="ORF">Acy02nite_88120</name>
</gene>
<organism evidence="2 3">
    <name type="scientific">Actinoplanes cyaneus</name>
    <dbReference type="NCBI Taxonomy" id="52696"/>
    <lineage>
        <taxon>Bacteria</taxon>
        <taxon>Bacillati</taxon>
        <taxon>Actinomycetota</taxon>
        <taxon>Actinomycetes</taxon>
        <taxon>Micromonosporales</taxon>
        <taxon>Micromonosporaceae</taxon>
        <taxon>Actinoplanes</taxon>
    </lineage>
</organism>
<comment type="caution">
    <text evidence="2">The sequence shown here is derived from an EMBL/GenBank/DDBJ whole genome shotgun (WGS) entry which is preliminary data.</text>
</comment>
<evidence type="ECO:0000256" key="1">
    <source>
        <dbReference type="SAM" id="MobiDB-lite"/>
    </source>
</evidence>
<feature type="region of interest" description="Disordered" evidence="1">
    <location>
        <begin position="459"/>
        <end position="481"/>
    </location>
</feature>
<dbReference type="AlphaFoldDB" id="A0A919ITV9"/>
<evidence type="ECO:0000313" key="2">
    <source>
        <dbReference type="EMBL" id="GID70931.1"/>
    </source>
</evidence>
<evidence type="ECO:0008006" key="4">
    <source>
        <dbReference type="Google" id="ProtNLM"/>
    </source>
</evidence>
<sequence>MIPKVAARGSDVAGLLRYLYGPGRREEHSNPHLIAAWDSARPLAKLEPLIGGQGRVEVRALARLLEQPVHCGQYPPAQPVWHCSVRNHAADRILSDGEWAHVAREMVAGAGLAAHGDTRAVRWVAVRHAVDHIHIVATLVRQDGATVWLPKGLWRRCQLTARRLEIQYGLRRVGPPDYTGHRYPDSVEISEAVRAGRSGTLREELRGRVRVAAAAAGTEDEFFDVLGGSGVLVRLRTSDHAGQACGYAVALPGVRTAAGQPIYFGGGRLAADMTLPKLRMRWSVASQVPPGSPRPAVNRHARVTALRQAGQAAQDAARAVGDSARSDGNGVQATMVAAADLLVTVARAYERDWCGPLHRAADYFDRAARGRYGWVAAPTSRSQELRAHARLIWLMGRVSGDDDAYAALRLVLQLGRLADAIAQLRAAQLRLHQARDARIAGLALRRVAAGGRATVAVTATSRPTPARTGGGGRRTRHGGHL</sequence>
<reference evidence="2" key="1">
    <citation type="submission" date="2021-01" db="EMBL/GenBank/DDBJ databases">
        <title>Whole genome shotgun sequence of Actinoplanes cyaneus NBRC 14990.</title>
        <authorList>
            <person name="Komaki H."/>
            <person name="Tamura T."/>
        </authorList>
    </citation>
    <scope>NUCLEOTIDE SEQUENCE</scope>
    <source>
        <strain evidence="2">NBRC 14990</strain>
    </source>
</reference>
<keyword evidence="3" id="KW-1185">Reference proteome</keyword>
<accession>A0A919ITV9</accession>
<evidence type="ECO:0000313" key="3">
    <source>
        <dbReference type="Proteomes" id="UP000619479"/>
    </source>
</evidence>
<proteinExistence type="predicted"/>